<dbReference type="Pfam" id="PF17754">
    <property type="entry name" value="TetR_C_14"/>
    <property type="match status" value="1"/>
</dbReference>
<feature type="DNA-binding region" description="H-T-H motif" evidence="4">
    <location>
        <begin position="40"/>
        <end position="59"/>
    </location>
</feature>
<dbReference type="InterPro" id="IPR041347">
    <property type="entry name" value="MftR_C"/>
</dbReference>
<dbReference type="Proteomes" id="UP000315677">
    <property type="component" value="Unassembled WGS sequence"/>
</dbReference>
<evidence type="ECO:0000256" key="2">
    <source>
        <dbReference type="ARBA" id="ARBA00023125"/>
    </source>
</evidence>
<keyword evidence="2 4" id="KW-0238">DNA-binding</keyword>
<dbReference type="PANTHER" id="PTHR30055">
    <property type="entry name" value="HTH-TYPE TRANSCRIPTIONAL REGULATOR RUTR"/>
    <property type="match status" value="1"/>
</dbReference>
<sequence length="213" mass="23455">MDTPSPAGLPLRERKKLRTRHALVDTALRRFTADGFDATTLDDLCAEVEVSKRTLFRYFTSKEDLALAPTHDMWTAFLAELRVREPADGSTLLELLQDTLLVVLARMPRDGWAERAAASCRLAGSTPSISAHGLQFCDRTTRAAIAVVAERFGVVEDDLRLRLALDVVVAAFRAALERWASRPGAAAREELPERLREAFAAVPGSVRMTLPGL</sequence>
<dbReference type="PRINTS" id="PR00455">
    <property type="entry name" value="HTHTETR"/>
</dbReference>
<comment type="caution">
    <text evidence="6">The sequence shown here is derived from an EMBL/GenBank/DDBJ whole genome shotgun (WGS) entry which is preliminary data.</text>
</comment>
<evidence type="ECO:0000259" key="5">
    <source>
        <dbReference type="PROSITE" id="PS50977"/>
    </source>
</evidence>
<keyword evidence="7" id="KW-1185">Reference proteome</keyword>
<organism evidence="6 7">
    <name type="scientific">Pseudonocardia kunmingensis</name>
    <dbReference type="NCBI Taxonomy" id="630975"/>
    <lineage>
        <taxon>Bacteria</taxon>
        <taxon>Bacillati</taxon>
        <taxon>Actinomycetota</taxon>
        <taxon>Actinomycetes</taxon>
        <taxon>Pseudonocardiales</taxon>
        <taxon>Pseudonocardiaceae</taxon>
        <taxon>Pseudonocardia</taxon>
    </lineage>
</organism>
<dbReference type="Gene3D" id="1.10.357.10">
    <property type="entry name" value="Tetracycline Repressor, domain 2"/>
    <property type="match status" value="1"/>
</dbReference>
<evidence type="ECO:0000256" key="3">
    <source>
        <dbReference type="ARBA" id="ARBA00023163"/>
    </source>
</evidence>
<evidence type="ECO:0000313" key="6">
    <source>
        <dbReference type="EMBL" id="TQM14608.1"/>
    </source>
</evidence>
<protein>
    <submittedName>
        <fullName evidence="6">TetR family transcriptional regulator</fullName>
    </submittedName>
</protein>
<keyword evidence="3" id="KW-0804">Transcription</keyword>
<dbReference type="GO" id="GO:0003700">
    <property type="term" value="F:DNA-binding transcription factor activity"/>
    <property type="evidence" value="ECO:0007669"/>
    <property type="project" value="TreeGrafter"/>
</dbReference>
<dbReference type="Gene3D" id="1.10.10.60">
    <property type="entry name" value="Homeodomain-like"/>
    <property type="match status" value="1"/>
</dbReference>
<dbReference type="SUPFAM" id="SSF46689">
    <property type="entry name" value="Homeodomain-like"/>
    <property type="match status" value="1"/>
</dbReference>
<dbReference type="AlphaFoldDB" id="A0A543DZ46"/>
<proteinExistence type="predicted"/>
<dbReference type="RefSeq" id="WP_142049152.1">
    <property type="nucleotide sequence ID" value="NZ_VFPA01000001.1"/>
</dbReference>
<dbReference type="EMBL" id="VFPA01000001">
    <property type="protein sequence ID" value="TQM14608.1"/>
    <property type="molecule type" value="Genomic_DNA"/>
</dbReference>
<dbReference type="Pfam" id="PF00440">
    <property type="entry name" value="TetR_N"/>
    <property type="match status" value="1"/>
</dbReference>
<evidence type="ECO:0000313" key="7">
    <source>
        <dbReference type="Proteomes" id="UP000315677"/>
    </source>
</evidence>
<evidence type="ECO:0000256" key="4">
    <source>
        <dbReference type="PROSITE-ProRule" id="PRU00335"/>
    </source>
</evidence>
<keyword evidence="1" id="KW-0805">Transcription regulation</keyword>
<name>A0A543DZ46_9PSEU</name>
<accession>A0A543DZ46</accession>
<dbReference type="InterPro" id="IPR023772">
    <property type="entry name" value="DNA-bd_HTH_TetR-type_CS"/>
</dbReference>
<dbReference type="InterPro" id="IPR001647">
    <property type="entry name" value="HTH_TetR"/>
</dbReference>
<dbReference type="PROSITE" id="PS50977">
    <property type="entry name" value="HTH_TETR_2"/>
    <property type="match status" value="1"/>
</dbReference>
<dbReference type="GO" id="GO:0000976">
    <property type="term" value="F:transcription cis-regulatory region binding"/>
    <property type="evidence" value="ECO:0007669"/>
    <property type="project" value="TreeGrafter"/>
</dbReference>
<dbReference type="PANTHER" id="PTHR30055:SF238">
    <property type="entry name" value="MYCOFACTOCIN BIOSYNTHESIS TRANSCRIPTIONAL REGULATOR MFTR-RELATED"/>
    <property type="match status" value="1"/>
</dbReference>
<dbReference type="InterPro" id="IPR050109">
    <property type="entry name" value="HTH-type_TetR-like_transc_reg"/>
</dbReference>
<evidence type="ECO:0000256" key="1">
    <source>
        <dbReference type="ARBA" id="ARBA00023015"/>
    </source>
</evidence>
<dbReference type="PROSITE" id="PS01081">
    <property type="entry name" value="HTH_TETR_1"/>
    <property type="match status" value="1"/>
</dbReference>
<feature type="domain" description="HTH tetR-type" evidence="5">
    <location>
        <begin position="17"/>
        <end position="77"/>
    </location>
</feature>
<dbReference type="InterPro" id="IPR009057">
    <property type="entry name" value="Homeodomain-like_sf"/>
</dbReference>
<reference evidence="6 7" key="1">
    <citation type="submission" date="2019-06" db="EMBL/GenBank/DDBJ databases">
        <title>Sequencing the genomes of 1000 actinobacteria strains.</title>
        <authorList>
            <person name="Klenk H.-P."/>
        </authorList>
    </citation>
    <scope>NUCLEOTIDE SEQUENCE [LARGE SCALE GENOMIC DNA]</scope>
    <source>
        <strain evidence="6 7">DSM 45301</strain>
    </source>
</reference>
<gene>
    <name evidence="6" type="ORF">FB558_1374</name>
</gene>
<dbReference type="OrthoDB" id="3296001at2"/>